<dbReference type="FunFam" id="1.10.630.10:FF:000011">
    <property type="entry name" value="Cytochrome P450 83B1"/>
    <property type="match status" value="1"/>
</dbReference>
<dbReference type="InterPro" id="IPR002401">
    <property type="entry name" value="Cyt_P450_E_grp-I"/>
</dbReference>
<protein>
    <submittedName>
        <fullName evidence="12">(+)-sabinene-3-hydroxylase</fullName>
    </submittedName>
</protein>
<dbReference type="AlphaFoldDB" id="A0A0F7KN88"/>
<reference evidence="12" key="1">
    <citation type="journal article" date="2015" name="Plant Physiol.">
        <title>The Gymnosperm Cytochrome P450 CYP750B1 Catalyzes Stereospecific Monoterpene Hydroxylation of (+)-Sabinene in Thujone Biosynthesis in Western Redcedar.</title>
        <authorList>
            <person name="Gesell A."/>
            <person name="Blaukopf M."/>
            <person name="Madilao L."/>
            <person name="Yuen M.M."/>
            <person name="Withers S.G."/>
            <person name="Mattsson J."/>
            <person name="Russell J.H."/>
            <person name="Bohlmann J."/>
        </authorList>
    </citation>
    <scope>NUCLEOTIDE SEQUENCE</scope>
</reference>
<dbReference type="PANTHER" id="PTHR47955">
    <property type="entry name" value="CYTOCHROME P450 FAMILY 71 PROTEIN"/>
    <property type="match status" value="1"/>
</dbReference>
<dbReference type="InterPro" id="IPR036396">
    <property type="entry name" value="Cyt_P450_sf"/>
</dbReference>
<dbReference type="UniPathway" id="UPA00842"/>
<organism evidence="12">
    <name type="scientific">Thuja plicata</name>
    <name type="common">Western red-cedar</name>
    <name type="synonym">Giant arborvitae</name>
    <dbReference type="NCBI Taxonomy" id="3316"/>
    <lineage>
        <taxon>Eukaryota</taxon>
        <taxon>Viridiplantae</taxon>
        <taxon>Streptophyta</taxon>
        <taxon>Embryophyta</taxon>
        <taxon>Tracheophyta</taxon>
        <taxon>Spermatophyta</taxon>
        <taxon>Pinopsida</taxon>
        <taxon>Pinidae</taxon>
        <taxon>Conifers II</taxon>
        <taxon>Cupressales</taxon>
        <taxon>Cupressaceae</taxon>
        <taxon>Thuja</taxon>
    </lineage>
</organism>
<dbReference type="CDD" id="cd11072">
    <property type="entry name" value="CYP71-like"/>
    <property type="match status" value="1"/>
</dbReference>
<keyword evidence="11" id="KW-1133">Transmembrane helix</keyword>
<dbReference type="PRINTS" id="PR00385">
    <property type="entry name" value="P450"/>
</dbReference>
<comment type="cofactor">
    <cofactor evidence="1 9">
        <name>heme</name>
        <dbReference type="ChEBI" id="CHEBI:30413"/>
    </cofactor>
</comment>
<dbReference type="PROSITE" id="PS00086">
    <property type="entry name" value="CYTOCHROME_P450"/>
    <property type="match status" value="1"/>
</dbReference>
<dbReference type="GO" id="GO:0016705">
    <property type="term" value="F:oxidoreductase activity, acting on paired donors, with incorporation or reduction of molecular oxygen"/>
    <property type="evidence" value="ECO:0007669"/>
    <property type="project" value="InterPro"/>
</dbReference>
<dbReference type="SMR" id="A0A0F7KN88"/>
<dbReference type="InterPro" id="IPR017972">
    <property type="entry name" value="Cyt_P450_CS"/>
</dbReference>
<feature type="transmembrane region" description="Helical" evidence="11">
    <location>
        <begin position="6"/>
        <end position="26"/>
    </location>
</feature>
<dbReference type="GO" id="GO:0004497">
    <property type="term" value="F:monooxygenase activity"/>
    <property type="evidence" value="ECO:0007669"/>
    <property type="project" value="UniProtKB-KW"/>
</dbReference>
<dbReference type="GO" id="GO:0005506">
    <property type="term" value="F:iron ion binding"/>
    <property type="evidence" value="ECO:0007669"/>
    <property type="project" value="InterPro"/>
</dbReference>
<keyword evidence="8" id="KW-0876">Taxol biosynthesis</keyword>
<evidence type="ECO:0000256" key="6">
    <source>
        <dbReference type="ARBA" id="ARBA00023002"/>
    </source>
</evidence>
<dbReference type="PANTHER" id="PTHR47955:SF19">
    <property type="entry name" value="CYTOCHROME P450 71A9-LIKE ISOFORM X1"/>
    <property type="match status" value="1"/>
</dbReference>
<dbReference type="KEGG" id="ag:AKH41019"/>
<sequence length="510" mass="57860">MDLNMSVPAIGLIIFLFTVLSSILLGRARKNKGRLSLPGPFPLPIIGNLHQLGALPHRGLQRLAEKHGPIMAVKLGSVPVVVASSSQTAKQFLKTHDLSFASRPSNASGKYMFYNRQDIVFAPYGAYWRNMRKICMMELLNGQRVESFRGDREEAAVSMVRSIWEKSQQGRVGVDLSHSVACYTSDLMWRILTGRTKADGVSGGSEFEELLWEGNEVIGAIDVGDFIPWLEWLDLQGLRRRMKNVFQRLDAVFDKIIDEHVERKGRRTVGEEEQHKDLIGVLVDMDNITDQDRKGIIMDMFLAGIETSASTVDWAMSELLRNPHVMKKLQEEIDFIVKKDEKITASHIVSMEYLHCVVKETMRLYPVGPLLIPHESIKDCVVEGPHQDYFIPTNTRVIVNAWAIGRDPKVWEDPLEFRPERFMGRNFDIIRDPELSMIPFGAGRRSCPGASMAIANMEIALAHLVSYFNWKCEGELDMRESFGINIPRKVHLFAIPTSRLRGNEPFNLKI</sequence>
<evidence type="ECO:0000256" key="9">
    <source>
        <dbReference type="PIRSR" id="PIRSR602401-1"/>
    </source>
</evidence>
<proteinExistence type="evidence at transcript level"/>
<feature type="binding site" description="axial binding residue" evidence="9">
    <location>
        <position position="447"/>
    </location>
    <ligand>
        <name>heme</name>
        <dbReference type="ChEBI" id="CHEBI:30413"/>
    </ligand>
    <ligandPart>
        <name>Fe</name>
        <dbReference type="ChEBI" id="CHEBI:18248"/>
    </ligandPart>
</feature>
<keyword evidence="7 9" id="KW-0408">Iron</keyword>
<evidence type="ECO:0000256" key="11">
    <source>
        <dbReference type="SAM" id="Phobius"/>
    </source>
</evidence>
<dbReference type="Pfam" id="PF00067">
    <property type="entry name" value="p450"/>
    <property type="match status" value="1"/>
</dbReference>
<keyword evidence="11" id="KW-0812">Transmembrane</keyword>
<keyword evidence="6 10" id="KW-0560">Oxidoreductase</keyword>
<evidence type="ECO:0000256" key="4">
    <source>
        <dbReference type="ARBA" id="ARBA00022617"/>
    </source>
</evidence>
<evidence type="ECO:0000256" key="2">
    <source>
        <dbReference type="ARBA" id="ARBA00005122"/>
    </source>
</evidence>
<dbReference type="GO" id="GO:0042617">
    <property type="term" value="P:paclitaxel biosynthetic process"/>
    <property type="evidence" value="ECO:0007669"/>
    <property type="project" value="UniProtKB-UniPathway"/>
</dbReference>
<evidence type="ECO:0000256" key="1">
    <source>
        <dbReference type="ARBA" id="ARBA00001971"/>
    </source>
</evidence>
<dbReference type="Gene3D" id="1.10.630.10">
    <property type="entry name" value="Cytochrome P450"/>
    <property type="match status" value="1"/>
</dbReference>
<evidence type="ECO:0000256" key="8">
    <source>
        <dbReference type="ARBA" id="ARBA00023059"/>
    </source>
</evidence>
<comment type="pathway">
    <text evidence="2">Alkaloid biosynthesis; taxol biosynthesis.</text>
</comment>
<evidence type="ECO:0000256" key="7">
    <source>
        <dbReference type="ARBA" id="ARBA00023004"/>
    </source>
</evidence>
<dbReference type="GO" id="GO:0020037">
    <property type="term" value="F:heme binding"/>
    <property type="evidence" value="ECO:0007669"/>
    <property type="project" value="InterPro"/>
</dbReference>
<accession>A0A0F7KN88</accession>
<dbReference type="EMBL" id="KP004988">
    <property type="protein sequence ID" value="AKH41019.1"/>
    <property type="molecule type" value="mRNA"/>
</dbReference>
<evidence type="ECO:0000256" key="5">
    <source>
        <dbReference type="ARBA" id="ARBA00022723"/>
    </source>
</evidence>
<keyword evidence="5 9" id="KW-0479">Metal-binding</keyword>
<comment type="similarity">
    <text evidence="3 10">Belongs to the cytochrome P450 family.</text>
</comment>
<dbReference type="InterPro" id="IPR001128">
    <property type="entry name" value="Cyt_P450"/>
</dbReference>
<evidence type="ECO:0000256" key="10">
    <source>
        <dbReference type="RuleBase" id="RU000461"/>
    </source>
</evidence>
<name>A0A0F7KN88_THUPL</name>
<dbReference type="SUPFAM" id="SSF48264">
    <property type="entry name" value="Cytochrome P450"/>
    <property type="match status" value="1"/>
</dbReference>
<dbReference type="PRINTS" id="PR00463">
    <property type="entry name" value="EP450I"/>
</dbReference>
<keyword evidence="11" id="KW-0472">Membrane</keyword>
<evidence type="ECO:0000313" key="12">
    <source>
        <dbReference type="EMBL" id="AKH41019.1"/>
    </source>
</evidence>
<evidence type="ECO:0000256" key="3">
    <source>
        <dbReference type="ARBA" id="ARBA00010617"/>
    </source>
</evidence>
<keyword evidence="4 9" id="KW-0349">Heme</keyword>
<keyword evidence="10" id="KW-0503">Monooxygenase</keyword>